<dbReference type="InterPro" id="IPR013783">
    <property type="entry name" value="Ig-like_fold"/>
</dbReference>
<dbReference type="SUPFAM" id="SSF49452">
    <property type="entry name" value="Starch-binding domain-like"/>
    <property type="match status" value="1"/>
</dbReference>
<accession>A0A175JTG7</accession>
<evidence type="ECO:0000259" key="1">
    <source>
        <dbReference type="PROSITE" id="PS51166"/>
    </source>
</evidence>
<name>A0A175JTG7_ENTHI</name>
<dbReference type="VEuPathDB" id="AmoebaDB:EHI8A_151740"/>
<sequence>MFNINYKTTPGNSVAVVGSCKELGEWEHGAKMDWTVSNNWKIELDIKNMPFEYKYQIIDSTGRVLIWEATQNRMFLTNAIIDQSRSVTINDVWEQPSNTHVELKRKENVTGLKRANSKDWEIPSQ</sequence>
<dbReference type="PROSITE" id="PS51166">
    <property type="entry name" value="CBM20"/>
    <property type="match status" value="1"/>
</dbReference>
<dbReference type="VEuPathDB" id="AmoebaDB:EHI_132040"/>
<dbReference type="EMBL" id="BDEQ01000001">
    <property type="protein sequence ID" value="GAT96653.1"/>
    <property type="molecule type" value="Genomic_DNA"/>
</dbReference>
<organism evidence="2 3">
    <name type="scientific">Entamoeba histolytica</name>
    <dbReference type="NCBI Taxonomy" id="5759"/>
    <lineage>
        <taxon>Eukaryota</taxon>
        <taxon>Amoebozoa</taxon>
        <taxon>Evosea</taxon>
        <taxon>Archamoebae</taxon>
        <taxon>Mastigamoebida</taxon>
        <taxon>Entamoebidae</taxon>
        <taxon>Entamoeba</taxon>
    </lineage>
</organism>
<dbReference type="AlphaFoldDB" id="A0A175JTG7"/>
<dbReference type="SMART" id="SM01065">
    <property type="entry name" value="CBM_2"/>
    <property type="match status" value="1"/>
</dbReference>
<gene>
    <name evidence="2" type="ORF">CL6EHI_132040</name>
</gene>
<protein>
    <recommendedName>
        <fullName evidence="1">CBM20 domain-containing protein</fullName>
    </recommendedName>
</protein>
<evidence type="ECO:0000313" key="3">
    <source>
        <dbReference type="Proteomes" id="UP000078387"/>
    </source>
</evidence>
<dbReference type="InterPro" id="IPR013784">
    <property type="entry name" value="Carb-bd-like_fold"/>
</dbReference>
<dbReference type="Pfam" id="PF00686">
    <property type="entry name" value="CBM_20"/>
    <property type="match status" value="1"/>
</dbReference>
<dbReference type="PROSITE" id="PS51257">
    <property type="entry name" value="PROKAR_LIPOPROTEIN"/>
    <property type="match status" value="1"/>
</dbReference>
<dbReference type="VEuPathDB" id="AmoebaDB:KM1_228870"/>
<dbReference type="GO" id="GO:2001070">
    <property type="term" value="F:starch binding"/>
    <property type="evidence" value="ECO:0007669"/>
    <property type="project" value="InterPro"/>
</dbReference>
<dbReference type="PANTHER" id="PTHR32518">
    <property type="match status" value="1"/>
</dbReference>
<dbReference type="VEuPathDB" id="AmoebaDB:EHI7A_136070"/>
<feature type="domain" description="CBM20" evidence="1">
    <location>
        <begin position="1"/>
        <end position="95"/>
    </location>
</feature>
<dbReference type="InterPro" id="IPR002044">
    <property type="entry name" value="CBM20"/>
</dbReference>
<dbReference type="Proteomes" id="UP000078387">
    <property type="component" value="Unassembled WGS sequence"/>
</dbReference>
<dbReference type="eggNOG" id="ENOG502RH6Q">
    <property type="taxonomic scope" value="Eukaryota"/>
</dbReference>
<reference evidence="2 3" key="1">
    <citation type="submission" date="2016-05" db="EMBL/GenBank/DDBJ databases">
        <title>First whole genome sequencing of Entamoeba histolytica HM1:IMSS-clone-6.</title>
        <authorList>
            <person name="Mukherjee Avik.K."/>
            <person name="Izumyama S."/>
            <person name="Nakada-Tsukui K."/>
            <person name="Nozaki T."/>
        </authorList>
    </citation>
    <scope>NUCLEOTIDE SEQUENCE [LARGE SCALE GENOMIC DNA]</scope>
    <source>
        <strain evidence="2 3">HM1:IMSS clone 6</strain>
    </source>
</reference>
<dbReference type="PANTHER" id="PTHR32518:SF3">
    <property type="entry name" value="4-ALPHA-GLUCANOTRANSFERASE"/>
    <property type="match status" value="1"/>
</dbReference>
<proteinExistence type="predicted"/>
<comment type="caution">
    <text evidence="2">The sequence shown here is derived from an EMBL/GenBank/DDBJ whole genome shotgun (WGS) entry which is preliminary data.</text>
</comment>
<dbReference type="Gene3D" id="2.60.40.10">
    <property type="entry name" value="Immunoglobulins"/>
    <property type="match status" value="1"/>
</dbReference>
<dbReference type="VEuPathDB" id="AmoebaDB:EHI5A_182870"/>
<evidence type="ECO:0000313" key="2">
    <source>
        <dbReference type="EMBL" id="GAT96653.1"/>
    </source>
</evidence>
<dbReference type="CDD" id="cd05467">
    <property type="entry name" value="CBM20"/>
    <property type="match status" value="1"/>
</dbReference>